<accession>A0A1F6MG35</accession>
<evidence type="ECO:0000259" key="7">
    <source>
        <dbReference type="Pfam" id="PF00156"/>
    </source>
</evidence>
<dbReference type="GO" id="GO:0004588">
    <property type="term" value="F:orotate phosphoribosyltransferase activity"/>
    <property type="evidence" value="ECO:0007669"/>
    <property type="project" value="UniProtKB-UniRule"/>
</dbReference>
<keyword evidence="5 6" id="KW-0665">Pyrimidine biosynthesis</keyword>
<evidence type="ECO:0000256" key="1">
    <source>
        <dbReference type="ARBA" id="ARBA00004889"/>
    </source>
</evidence>
<comment type="catalytic activity">
    <reaction evidence="6">
        <text>orotidine 5'-phosphate + diphosphate = orotate + 5-phospho-alpha-D-ribose 1-diphosphate</text>
        <dbReference type="Rhea" id="RHEA:10380"/>
        <dbReference type="ChEBI" id="CHEBI:30839"/>
        <dbReference type="ChEBI" id="CHEBI:33019"/>
        <dbReference type="ChEBI" id="CHEBI:57538"/>
        <dbReference type="ChEBI" id="CHEBI:58017"/>
        <dbReference type="EC" id="2.4.2.10"/>
    </reaction>
</comment>
<comment type="cofactor">
    <cofactor evidence="6">
        <name>Mg(2+)</name>
        <dbReference type="ChEBI" id="CHEBI:18420"/>
    </cofactor>
</comment>
<evidence type="ECO:0000256" key="5">
    <source>
        <dbReference type="ARBA" id="ARBA00022975"/>
    </source>
</evidence>
<dbReference type="GO" id="GO:0000287">
    <property type="term" value="F:magnesium ion binding"/>
    <property type="evidence" value="ECO:0007669"/>
    <property type="project" value="UniProtKB-UniRule"/>
</dbReference>
<keyword evidence="3 6" id="KW-0328">Glycosyltransferase</keyword>
<dbReference type="InterPro" id="IPR023031">
    <property type="entry name" value="OPRT"/>
</dbReference>
<proteinExistence type="inferred from homology"/>
<gene>
    <name evidence="6" type="primary">pyrE</name>
    <name evidence="8" type="ORF">A2754_03650</name>
</gene>
<dbReference type="InterPro" id="IPR000836">
    <property type="entry name" value="PRTase_dom"/>
</dbReference>
<evidence type="ECO:0000313" key="9">
    <source>
        <dbReference type="Proteomes" id="UP000177953"/>
    </source>
</evidence>
<dbReference type="Gene3D" id="3.40.50.2020">
    <property type="match status" value="1"/>
</dbReference>
<dbReference type="PANTHER" id="PTHR19278:SF9">
    <property type="entry name" value="URIDINE 5'-MONOPHOSPHATE SYNTHASE"/>
    <property type="match status" value="1"/>
</dbReference>
<dbReference type="AlphaFoldDB" id="A0A1F6MG35"/>
<dbReference type="CDD" id="cd06223">
    <property type="entry name" value="PRTases_typeI"/>
    <property type="match status" value="1"/>
</dbReference>
<dbReference type="EC" id="2.4.2.10" evidence="2 6"/>
<evidence type="ECO:0000256" key="6">
    <source>
        <dbReference type="HAMAP-Rule" id="MF_01208"/>
    </source>
</evidence>
<evidence type="ECO:0000256" key="4">
    <source>
        <dbReference type="ARBA" id="ARBA00022679"/>
    </source>
</evidence>
<dbReference type="Proteomes" id="UP000177953">
    <property type="component" value="Unassembled WGS sequence"/>
</dbReference>
<evidence type="ECO:0000313" key="8">
    <source>
        <dbReference type="EMBL" id="OGH70453.1"/>
    </source>
</evidence>
<dbReference type="EMBL" id="MFPU01000007">
    <property type="protein sequence ID" value="OGH70453.1"/>
    <property type="molecule type" value="Genomic_DNA"/>
</dbReference>
<name>A0A1F6MG35_9BACT</name>
<dbReference type="PANTHER" id="PTHR19278">
    <property type="entry name" value="OROTATE PHOSPHORIBOSYLTRANSFERASE"/>
    <property type="match status" value="1"/>
</dbReference>
<dbReference type="Pfam" id="PF00156">
    <property type="entry name" value="Pribosyltran"/>
    <property type="match status" value="1"/>
</dbReference>
<comment type="function">
    <text evidence="6">Catalyzes the transfer of a ribosyl phosphate group from 5-phosphoribose 1-diphosphate to orotate, leading to the formation of orotidine monophosphate (OMP).</text>
</comment>
<dbReference type="HAMAP" id="MF_01208">
    <property type="entry name" value="PyrE"/>
    <property type="match status" value="1"/>
</dbReference>
<feature type="binding site" description="in other chain" evidence="6">
    <location>
        <position position="92"/>
    </location>
    <ligand>
        <name>5-phospho-alpha-D-ribose 1-diphosphate</name>
        <dbReference type="ChEBI" id="CHEBI:58017"/>
        <note>ligand shared between dimeric partners</note>
    </ligand>
</feature>
<dbReference type="InterPro" id="IPR029057">
    <property type="entry name" value="PRTase-like"/>
</dbReference>
<keyword evidence="4 6" id="KW-0808">Transferase</keyword>
<dbReference type="GO" id="GO:0019856">
    <property type="term" value="P:pyrimidine nucleobase biosynthetic process"/>
    <property type="evidence" value="ECO:0007669"/>
    <property type="project" value="TreeGrafter"/>
</dbReference>
<keyword evidence="6" id="KW-0460">Magnesium</keyword>
<organism evidence="8 9">
    <name type="scientific">Candidatus Magasanikbacteria bacterium RIFCSPHIGHO2_01_FULL_47_8</name>
    <dbReference type="NCBI Taxonomy" id="1798673"/>
    <lineage>
        <taxon>Bacteria</taxon>
        <taxon>Candidatus Magasanikiibacteriota</taxon>
    </lineage>
</organism>
<feature type="binding site" evidence="6">
    <location>
        <position position="95"/>
    </location>
    <ligand>
        <name>5-phospho-alpha-D-ribose 1-diphosphate</name>
        <dbReference type="ChEBI" id="CHEBI:58017"/>
        <note>ligand shared between dimeric partners</note>
    </ligand>
</feature>
<feature type="domain" description="Phosphoribosyltransferase" evidence="7">
    <location>
        <begin position="102"/>
        <end position="154"/>
    </location>
</feature>
<comment type="pathway">
    <text evidence="1 6">Pyrimidine metabolism; UMP biosynthesis via de novo pathway; UMP from orotate: step 1/2.</text>
</comment>
<comment type="caution">
    <text evidence="8">The sequence shown here is derived from an EMBL/GenBank/DDBJ whole genome shotgun (WGS) entry which is preliminary data.</text>
</comment>
<evidence type="ECO:0000256" key="3">
    <source>
        <dbReference type="ARBA" id="ARBA00022676"/>
    </source>
</evidence>
<dbReference type="SUPFAM" id="SSF53271">
    <property type="entry name" value="PRTase-like"/>
    <property type="match status" value="1"/>
</dbReference>
<dbReference type="GO" id="GO:0044205">
    <property type="term" value="P:'de novo' UMP biosynthetic process"/>
    <property type="evidence" value="ECO:0007669"/>
    <property type="project" value="UniProtKB-UniRule"/>
</dbReference>
<sequence length="173" mass="18603">MNKLLSSNRETLRRLLREQAPATGIDSHAVSRCGQGFVLIGILGTGEMIFQGWDEQAKAVGGLETAADPVASAIMAYRIRHGFPLNTFMVRKAPHDGKLVEGQIKPGDHVVIVDGVLITGDSVLRAIRAVKELGAKVLGVLVVVDREEGGREKLEDLGYTVVSLYTASEILAE</sequence>
<protein>
    <recommendedName>
        <fullName evidence="2 6">Orotate phosphoribosyltransferase</fullName>
        <shortName evidence="6">OPRT</shortName>
        <shortName evidence="6">OPRTase</shortName>
        <ecNumber evidence="2 6">2.4.2.10</ecNumber>
    </recommendedName>
</protein>
<feature type="binding site" description="in other chain" evidence="6">
    <location>
        <begin position="114"/>
        <end position="122"/>
    </location>
    <ligand>
        <name>5-phospho-alpha-D-ribose 1-diphosphate</name>
        <dbReference type="ChEBI" id="CHEBI:58017"/>
        <note>ligand shared between dimeric partners</note>
    </ligand>
</feature>
<comment type="subunit">
    <text evidence="6">Homodimer.</text>
</comment>
<feature type="binding site" evidence="6">
    <location>
        <position position="91"/>
    </location>
    <ligand>
        <name>5-phospho-alpha-D-ribose 1-diphosphate</name>
        <dbReference type="ChEBI" id="CHEBI:58017"/>
        <note>ligand shared between dimeric partners</note>
    </ligand>
</feature>
<dbReference type="UniPathway" id="UPA00070">
    <property type="reaction ID" value="UER00119"/>
</dbReference>
<comment type="similarity">
    <text evidence="6">Belongs to the purine/pyrimidine phosphoribosyltransferase family. PyrE subfamily.</text>
</comment>
<evidence type="ECO:0000256" key="2">
    <source>
        <dbReference type="ARBA" id="ARBA00011971"/>
    </source>
</evidence>
<comment type="caution">
    <text evidence="6">Lacks conserved residue(s) required for the propagation of feature annotation.</text>
</comment>
<reference evidence="8 9" key="1">
    <citation type="journal article" date="2016" name="Nat. Commun.">
        <title>Thousands of microbial genomes shed light on interconnected biogeochemical processes in an aquifer system.</title>
        <authorList>
            <person name="Anantharaman K."/>
            <person name="Brown C.T."/>
            <person name="Hug L.A."/>
            <person name="Sharon I."/>
            <person name="Castelle C.J."/>
            <person name="Probst A.J."/>
            <person name="Thomas B.C."/>
            <person name="Singh A."/>
            <person name="Wilkins M.J."/>
            <person name="Karaoz U."/>
            <person name="Brodie E.L."/>
            <person name="Williams K.H."/>
            <person name="Hubbard S.S."/>
            <person name="Banfield J.F."/>
        </authorList>
    </citation>
    <scope>NUCLEOTIDE SEQUENCE [LARGE SCALE GENOMIC DNA]</scope>
</reference>
<feature type="binding site" evidence="6">
    <location>
        <position position="146"/>
    </location>
    <ligand>
        <name>orotate</name>
        <dbReference type="ChEBI" id="CHEBI:30839"/>
    </ligand>
</feature>